<protein>
    <recommendedName>
        <fullName evidence="4">Hydrophobin</fullName>
    </recommendedName>
</protein>
<dbReference type="AlphaFoldDB" id="A0A4S8L5H7"/>
<evidence type="ECO:0000313" key="2">
    <source>
        <dbReference type="EMBL" id="THU83846.1"/>
    </source>
</evidence>
<proteinExistence type="predicted"/>
<accession>A0A4S8L5H7</accession>
<reference evidence="2 3" key="1">
    <citation type="journal article" date="2019" name="Nat. Ecol. Evol.">
        <title>Megaphylogeny resolves global patterns of mushroom evolution.</title>
        <authorList>
            <person name="Varga T."/>
            <person name="Krizsan K."/>
            <person name="Foldi C."/>
            <person name="Dima B."/>
            <person name="Sanchez-Garcia M."/>
            <person name="Sanchez-Ramirez S."/>
            <person name="Szollosi G.J."/>
            <person name="Szarkandi J.G."/>
            <person name="Papp V."/>
            <person name="Albert L."/>
            <person name="Andreopoulos W."/>
            <person name="Angelini C."/>
            <person name="Antonin V."/>
            <person name="Barry K.W."/>
            <person name="Bougher N.L."/>
            <person name="Buchanan P."/>
            <person name="Buyck B."/>
            <person name="Bense V."/>
            <person name="Catcheside P."/>
            <person name="Chovatia M."/>
            <person name="Cooper J."/>
            <person name="Damon W."/>
            <person name="Desjardin D."/>
            <person name="Finy P."/>
            <person name="Geml J."/>
            <person name="Haridas S."/>
            <person name="Hughes K."/>
            <person name="Justo A."/>
            <person name="Karasinski D."/>
            <person name="Kautmanova I."/>
            <person name="Kiss B."/>
            <person name="Kocsube S."/>
            <person name="Kotiranta H."/>
            <person name="LaButti K.M."/>
            <person name="Lechner B.E."/>
            <person name="Liimatainen K."/>
            <person name="Lipzen A."/>
            <person name="Lukacs Z."/>
            <person name="Mihaltcheva S."/>
            <person name="Morgado L.N."/>
            <person name="Niskanen T."/>
            <person name="Noordeloos M.E."/>
            <person name="Ohm R.A."/>
            <person name="Ortiz-Santana B."/>
            <person name="Ovrebo C."/>
            <person name="Racz N."/>
            <person name="Riley R."/>
            <person name="Savchenko A."/>
            <person name="Shiryaev A."/>
            <person name="Soop K."/>
            <person name="Spirin V."/>
            <person name="Szebenyi C."/>
            <person name="Tomsovsky M."/>
            <person name="Tulloss R.E."/>
            <person name="Uehling J."/>
            <person name="Grigoriev I.V."/>
            <person name="Vagvolgyi C."/>
            <person name="Papp T."/>
            <person name="Martin F.M."/>
            <person name="Miettinen O."/>
            <person name="Hibbett D.S."/>
            <person name="Nagy L.G."/>
        </authorList>
    </citation>
    <scope>NUCLEOTIDE SEQUENCE [LARGE SCALE GENOMIC DNA]</scope>
    <source>
        <strain evidence="2 3">CBS 962.96</strain>
    </source>
</reference>
<gene>
    <name evidence="2" type="ORF">K435DRAFT_765611</name>
</gene>
<feature type="signal peptide" evidence="1">
    <location>
        <begin position="1"/>
        <end position="19"/>
    </location>
</feature>
<dbReference type="EMBL" id="ML179638">
    <property type="protein sequence ID" value="THU83846.1"/>
    <property type="molecule type" value="Genomic_DNA"/>
</dbReference>
<dbReference type="OrthoDB" id="2884912at2759"/>
<keyword evidence="1" id="KW-0732">Signal</keyword>
<dbReference type="Proteomes" id="UP000297245">
    <property type="component" value="Unassembled WGS sequence"/>
</dbReference>
<evidence type="ECO:0000256" key="1">
    <source>
        <dbReference type="SAM" id="SignalP"/>
    </source>
</evidence>
<feature type="chain" id="PRO_5020705823" description="Hydrophobin" evidence="1">
    <location>
        <begin position="20"/>
        <end position="134"/>
    </location>
</feature>
<evidence type="ECO:0008006" key="4">
    <source>
        <dbReference type="Google" id="ProtNLM"/>
    </source>
</evidence>
<keyword evidence="3" id="KW-1185">Reference proteome</keyword>
<name>A0A4S8L5H7_DENBC</name>
<evidence type="ECO:0000313" key="3">
    <source>
        <dbReference type="Proteomes" id="UP000297245"/>
    </source>
</evidence>
<organism evidence="2 3">
    <name type="scientific">Dendrothele bispora (strain CBS 962.96)</name>
    <dbReference type="NCBI Taxonomy" id="1314807"/>
    <lineage>
        <taxon>Eukaryota</taxon>
        <taxon>Fungi</taxon>
        <taxon>Dikarya</taxon>
        <taxon>Basidiomycota</taxon>
        <taxon>Agaricomycotina</taxon>
        <taxon>Agaricomycetes</taxon>
        <taxon>Agaricomycetidae</taxon>
        <taxon>Agaricales</taxon>
        <taxon>Agaricales incertae sedis</taxon>
        <taxon>Dendrothele</taxon>
    </lineage>
</organism>
<sequence length="134" mass="13647">MFAKASLLVALTTALSVMASPINAVENASPTITLCTAAQFAGICVRPAVVSESCTNLVGGLTTLNEEVSSIVVPAGFICTFFDAFGCTTSDPANSDQDEVGLVGGSYPSLKSVSGINGPLNFDDKTSSFICSPL</sequence>